<evidence type="ECO:0000256" key="1">
    <source>
        <dbReference type="SAM" id="Coils"/>
    </source>
</evidence>
<keyword evidence="3" id="KW-1185">Reference proteome</keyword>
<reference evidence="2 3" key="1">
    <citation type="submission" date="2020-07" db="EMBL/GenBank/DDBJ databases">
        <title>Halosimplex pelagicum sp. nov. and Halosimplex rubrum sp. nov., isolated from salted brown alga Laminaria, and emended description of the genus Halosimplex.</title>
        <authorList>
            <person name="Cui H."/>
        </authorList>
    </citation>
    <scope>NUCLEOTIDE SEQUENCE [LARGE SCALE GENOMIC DNA]</scope>
    <source>
        <strain evidence="2 3">R27</strain>
    </source>
</reference>
<sequence length="186" mass="21859">MSVNKKRKKEFLQAVVQNGNKANVTQIRSETGFSRNQIDYWFPRVVDDGLIEKEYDERDRRVATLTDKGRTAIQKGDFGRELLREEDTGGVDITLSRAEFENVVERIEKLENKTQAQREQIRDFQQNQNYLLITVGVIQLWIRTFKTILEGKYSIYSMIEQVADEALQGDDLPQTLKKYKKERYED</sequence>
<dbReference type="AlphaFoldDB" id="A0A7D5P0G7"/>
<dbReference type="SUPFAM" id="SSF46785">
    <property type="entry name" value="Winged helix' DNA-binding domain"/>
    <property type="match status" value="1"/>
</dbReference>
<gene>
    <name evidence="2" type="ORF">HZS55_12140</name>
</gene>
<dbReference type="Proteomes" id="UP000509667">
    <property type="component" value="Chromosome"/>
</dbReference>
<feature type="coiled-coil region" evidence="1">
    <location>
        <begin position="93"/>
        <end position="127"/>
    </location>
</feature>
<accession>A0A7D5P0G7</accession>
<dbReference type="InterPro" id="IPR036388">
    <property type="entry name" value="WH-like_DNA-bd_sf"/>
</dbReference>
<name>A0A7D5P0G7_9EURY</name>
<dbReference type="InterPro" id="IPR036390">
    <property type="entry name" value="WH_DNA-bd_sf"/>
</dbReference>
<organism evidence="2 3">
    <name type="scientific">Halosimplex rubrum</name>
    <dbReference type="NCBI Taxonomy" id="869889"/>
    <lineage>
        <taxon>Archaea</taxon>
        <taxon>Methanobacteriati</taxon>
        <taxon>Methanobacteriota</taxon>
        <taxon>Stenosarchaea group</taxon>
        <taxon>Halobacteria</taxon>
        <taxon>Halobacteriales</taxon>
        <taxon>Haloarculaceae</taxon>
        <taxon>Halosimplex</taxon>
    </lineage>
</organism>
<evidence type="ECO:0000313" key="3">
    <source>
        <dbReference type="Proteomes" id="UP000509667"/>
    </source>
</evidence>
<dbReference type="EMBL" id="CP058910">
    <property type="protein sequence ID" value="QLH78003.1"/>
    <property type="molecule type" value="Genomic_DNA"/>
</dbReference>
<dbReference type="GeneID" id="56078625"/>
<dbReference type="KEGG" id="hrr:HZS55_12140"/>
<evidence type="ECO:0000313" key="2">
    <source>
        <dbReference type="EMBL" id="QLH78003.1"/>
    </source>
</evidence>
<proteinExistence type="predicted"/>
<dbReference type="RefSeq" id="WP_179907925.1">
    <property type="nucleotide sequence ID" value="NZ_CP058910.1"/>
</dbReference>
<dbReference type="Gene3D" id="1.10.10.10">
    <property type="entry name" value="Winged helix-like DNA-binding domain superfamily/Winged helix DNA-binding domain"/>
    <property type="match status" value="1"/>
</dbReference>
<keyword evidence="1" id="KW-0175">Coiled coil</keyword>
<protein>
    <submittedName>
        <fullName evidence="2">Uncharacterized protein</fullName>
    </submittedName>
</protein>